<organism evidence="1 2">
    <name type="scientific">Saguinus oedipus</name>
    <name type="common">Cotton-top tamarin</name>
    <name type="synonym">Oedipomidas oedipus</name>
    <dbReference type="NCBI Taxonomy" id="9490"/>
    <lineage>
        <taxon>Eukaryota</taxon>
        <taxon>Metazoa</taxon>
        <taxon>Chordata</taxon>
        <taxon>Craniata</taxon>
        <taxon>Vertebrata</taxon>
        <taxon>Euteleostomi</taxon>
        <taxon>Mammalia</taxon>
        <taxon>Eutheria</taxon>
        <taxon>Euarchontoglires</taxon>
        <taxon>Primates</taxon>
        <taxon>Haplorrhini</taxon>
        <taxon>Platyrrhini</taxon>
        <taxon>Cebidae</taxon>
        <taxon>Callitrichinae</taxon>
        <taxon>Saguinus</taxon>
    </lineage>
</organism>
<dbReference type="EMBL" id="JASSZA010000007">
    <property type="protein sequence ID" value="KAK2107202.1"/>
    <property type="molecule type" value="Genomic_DNA"/>
</dbReference>
<evidence type="ECO:0000313" key="2">
    <source>
        <dbReference type="Proteomes" id="UP001266305"/>
    </source>
</evidence>
<keyword evidence="2" id="KW-1185">Reference proteome</keyword>
<sequence length="87" mass="9671">MPENLLHEIILMYVDSDLDDLKGEPDKYVQKYPPGKIKPCEVNVTCLQPLLAVICMDWQTMMVSVIDIIGANTLAYSSTSVVHGGFN</sequence>
<gene>
    <name evidence="1" type="ORF">P7K49_016716</name>
</gene>
<name>A0ABQ9VD92_SAGOE</name>
<dbReference type="Proteomes" id="UP001266305">
    <property type="component" value="Unassembled WGS sequence"/>
</dbReference>
<protein>
    <submittedName>
        <fullName evidence="1">Uncharacterized protein</fullName>
    </submittedName>
</protein>
<dbReference type="InterPro" id="IPR029044">
    <property type="entry name" value="Nucleotide-diphossugar_trans"/>
</dbReference>
<comment type="caution">
    <text evidence="1">The sequence shown here is derived from an EMBL/GenBank/DDBJ whole genome shotgun (WGS) entry which is preliminary data.</text>
</comment>
<evidence type="ECO:0000313" key="1">
    <source>
        <dbReference type="EMBL" id="KAK2107202.1"/>
    </source>
</evidence>
<proteinExistence type="predicted"/>
<reference evidence="1 2" key="1">
    <citation type="submission" date="2023-05" db="EMBL/GenBank/DDBJ databases">
        <title>B98-5 Cell Line De Novo Hybrid Assembly: An Optical Mapping Approach.</title>
        <authorList>
            <person name="Kananen K."/>
            <person name="Auerbach J.A."/>
            <person name="Kautto E."/>
            <person name="Blachly J.S."/>
        </authorList>
    </citation>
    <scope>NUCLEOTIDE SEQUENCE [LARGE SCALE GENOMIC DNA]</scope>
    <source>
        <strain evidence="1">B95-8</strain>
        <tissue evidence="1">Cell line</tissue>
    </source>
</reference>
<accession>A0ABQ9VD92</accession>
<dbReference type="Gene3D" id="3.90.550.10">
    <property type="entry name" value="Spore Coat Polysaccharide Biosynthesis Protein SpsA, Chain A"/>
    <property type="match status" value="1"/>
</dbReference>